<gene>
    <name evidence="1" type="ORF">MES5069_360022</name>
</gene>
<accession>A0ABN8K027</accession>
<sequence length="147" mass="16687">MRVDLVDRRQLEDQLNRQRPLVALDEIEVGRRDAEPFGHRRLGQALGAADAADARPGEDLLIGHSAVLDRLYMTPRGAAMPALYNHDRFTAHDCQTQHRFSLIFQPILWFSSPVSRQNVNAVTPKRRRYFHEAAFPSQQLSVGATND</sequence>
<comment type="caution">
    <text evidence="1">The sequence shown here is derived from an EMBL/GenBank/DDBJ whole genome shotgun (WGS) entry which is preliminary data.</text>
</comment>
<dbReference type="Proteomes" id="UP001153050">
    <property type="component" value="Unassembled WGS sequence"/>
</dbReference>
<evidence type="ECO:0000313" key="2">
    <source>
        <dbReference type="Proteomes" id="UP001153050"/>
    </source>
</evidence>
<reference evidence="1 2" key="1">
    <citation type="submission" date="2022-03" db="EMBL/GenBank/DDBJ databases">
        <authorList>
            <person name="Brunel B."/>
        </authorList>
    </citation>
    <scope>NUCLEOTIDE SEQUENCE [LARGE SCALE GENOMIC DNA]</scope>
    <source>
        <strain evidence="1">STM5069sample</strain>
    </source>
</reference>
<keyword evidence="2" id="KW-1185">Reference proteome</keyword>
<organism evidence="1 2">
    <name type="scientific">Mesorhizobium escarrei</name>
    <dbReference type="NCBI Taxonomy" id="666018"/>
    <lineage>
        <taxon>Bacteria</taxon>
        <taxon>Pseudomonadati</taxon>
        <taxon>Pseudomonadota</taxon>
        <taxon>Alphaproteobacteria</taxon>
        <taxon>Hyphomicrobiales</taxon>
        <taxon>Phyllobacteriaceae</taxon>
        <taxon>Mesorhizobium</taxon>
    </lineage>
</organism>
<evidence type="ECO:0000313" key="1">
    <source>
        <dbReference type="EMBL" id="CAH2402830.1"/>
    </source>
</evidence>
<name>A0ABN8K027_9HYPH</name>
<dbReference type="EMBL" id="CAKXZT010000131">
    <property type="protein sequence ID" value="CAH2402830.1"/>
    <property type="molecule type" value="Genomic_DNA"/>
</dbReference>
<protein>
    <submittedName>
        <fullName evidence="1">Uncharacterized protein</fullName>
    </submittedName>
</protein>
<proteinExistence type="predicted"/>